<dbReference type="PROSITE" id="PS50883">
    <property type="entry name" value="EAL"/>
    <property type="match status" value="1"/>
</dbReference>
<dbReference type="InterPro" id="IPR035919">
    <property type="entry name" value="EAL_sf"/>
</dbReference>
<evidence type="ECO:0000313" key="2">
    <source>
        <dbReference type="EMBL" id="NDV92245.1"/>
    </source>
</evidence>
<dbReference type="SMART" id="SM00052">
    <property type="entry name" value="EAL"/>
    <property type="match status" value="1"/>
</dbReference>
<dbReference type="Gene3D" id="3.20.20.450">
    <property type="entry name" value="EAL domain"/>
    <property type="match status" value="1"/>
</dbReference>
<protein>
    <submittedName>
        <fullName evidence="2">EAL domain-containing protein</fullName>
    </submittedName>
</protein>
<comment type="caution">
    <text evidence="2">The sequence shown here is derived from an EMBL/GenBank/DDBJ whole genome shotgun (WGS) entry which is preliminary data.</text>
</comment>
<dbReference type="RefSeq" id="WP_163086726.1">
    <property type="nucleotide sequence ID" value="NZ_JAAAWN010000019.1"/>
</dbReference>
<keyword evidence="3" id="KW-1185">Reference proteome</keyword>
<dbReference type="InterPro" id="IPR001633">
    <property type="entry name" value="EAL_dom"/>
</dbReference>
<dbReference type="CDD" id="cd01948">
    <property type="entry name" value="EAL"/>
    <property type="match status" value="1"/>
</dbReference>
<name>A0A7X5LP93_9ALTE</name>
<dbReference type="Pfam" id="PF00563">
    <property type="entry name" value="EAL"/>
    <property type="match status" value="1"/>
</dbReference>
<dbReference type="Proteomes" id="UP000470213">
    <property type="component" value="Unassembled WGS sequence"/>
</dbReference>
<reference evidence="2 3" key="1">
    <citation type="submission" date="2020-01" db="EMBL/GenBank/DDBJ databases">
        <authorList>
            <person name="Chen J."/>
            <person name="Zhu S."/>
            <person name="Yang J."/>
        </authorList>
    </citation>
    <scope>NUCLEOTIDE SEQUENCE [LARGE SCALE GENOMIC DNA]</scope>
    <source>
        <strain evidence="2 3">345S023</strain>
    </source>
</reference>
<dbReference type="AlphaFoldDB" id="A0A7X5LP93"/>
<evidence type="ECO:0000313" key="3">
    <source>
        <dbReference type="Proteomes" id="UP000470213"/>
    </source>
</evidence>
<feature type="domain" description="EAL" evidence="1">
    <location>
        <begin position="1"/>
        <end position="249"/>
    </location>
</feature>
<sequence>MPIREISKGFSINNVVPYFQPIIDLTSQRVWRYECLARFVAGDDKTFLPSEFLYLVEREHHMQALTEAMFCQSARYFRDLNMPWSINISHSDLENPQLAGVLLSHLNDYPNPERISIEISALSALASPRAFSHFVEQCMHGGIGVFIDNVGAKPGNIVPLLNLPIRGIKLAGGLLKRYNHRCDALAPWRADDDATHEYVDNMIAQCHHRSISVVAEHVETPLMLEQLVNLPIRYAQGFVFSPPQAYTNR</sequence>
<dbReference type="InterPro" id="IPR050706">
    <property type="entry name" value="Cyclic-di-GMP_PDE-like"/>
</dbReference>
<accession>A0A7X5LP93</accession>
<organism evidence="2 3">
    <name type="scientific">Alteromonas profundi</name>
    <dbReference type="NCBI Taxonomy" id="2696062"/>
    <lineage>
        <taxon>Bacteria</taxon>
        <taxon>Pseudomonadati</taxon>
        <taxon>Pseudomonadota</taxon>
        <taxon>Gammaproteobacteria</taxon>
        <taxon>Alteromonadales</taxon>
        <taxon>Alteromonadaceae</taxon>
        <taxon>Alteromonas/Salinimonas group</taxon>
        <taxon>Alteromonas</taxon>
    </lineage>
</organism>
<proteinExistence type="predicted"/>
<gene>
    <name evidence="2" type="ORF">GTH32_13775</name>
</gene>
<dbReference type="GO" id="GO:0071111">
    <property type="term" value="F:cyclic-guanylate-specific phosphodiesterase activity"/>
    <property type="evidence" value="ECO:0007669"/>
    <property type="project" value="InterPro"/>
</dbReference>
<dbReference type="PANTHER" id="PTHR33121">
    <property type="entry name" value="CYCLIC DI-GMP PHOSPHODIESTERASE PDEF"/>
    <property type="match status" value="1"/>
</dbReference>
<dbReference type="PANTHER" id="PTHR33121:SF71">
    <property type="entry name" value="OXYGEN SENSOR PROTEIN DOSP"/>
    <property type="match status" value="1"/>
</dbReference>
<dbReference type="EMBL" id="JAAAWN010000019">
    <property type="protein sequence ID" value="NDV92245.1"/>
    <property type="molecule type" value="Genomic_DNA"/>
</dbReference>
<dbReference type="SUPFAM" id="SSF141868">
    <property type="entry name" value="EAL domain-like"/>
    <property type="match status" value="1"/>
</dbReference>
<evidence type="ECO:0000259" key="1">
    <source>
        <dbReference type="PROSITE" id="PS50883"/>
    </source>
</evidence>